<protein>
    <submittedName>
        <fullName evidence="5">DnaJ-like</fullName>
    </submittedName>
</protein>
<dbReference type="EMBL" id="NBIV01000015">
    <property type="protein sequence ID" value="PXF48281.1"/>
    <property type="molecule type" value="Genomic_DNA"/>
</dbReference>
<comment type="caution">
    <text evidence="5">The sequence shown here is derived from an EMBL/GenBank/DDBJ whole genome shotgun (WGS) entry which is preliminary data.</text>
</comment>
<dbReference type="Pfam" id="PF00226">
    <property type="entry name" value="DnaJ"/>
    <property type="match status" value="1"/>
</dbReference>
<name>A0A2V3J1I5_9FLOR</name>
<dbReference type="Gene3D" id="1.10.287.110">
    <property type="entry name" value="DnaJ domain"/>
    <property type="match status" value="1"/>
</dbReference>
<gene>
    <name evidence="5" type="ORF">BWQ96_01970</name>
</gene>
<feature type="signal peptide" evidence="3">
    <location>
        <begin position="1"/>
        <end position="25"/>
    </location>
</feature>
<dbReference type="SMART" id="SM00271">
    <property type="entry name" value="DnaJ"/>
    <property type="match status" value="1"/>
</dbReference>
<evidence type="ECO:0000256" key="3">
    <source>
        <dbReference type="SAM" id="SignalP"/>
    </source>
</evidence>
<keyword evidence="3" id="KW-0732">Signal</keyword>
<dbReference type="Proteomes" id="UP000247409">
    <property type="component" value="Unassembled WGS sequence"/>
</dbReference>
<evidence type="ECO:0000259" key="4">
    <source>
        <dbReference type="PROSITE" id="PS50076"/>
    </source>
</evidence>
<evidence type="ECO:0000256" key="1">
    <source>
        <dbReference type="ARBA" id="ARBA00023186"/>
    </source>
</evidence>
<dbReference type="PRINTS" id="PR00625">
    <property type="entry name" value="JDOMAIN"/>
</dbReference>
<dbReference type="AlphaFoldDB" id="A0A2V3J1I5"/>
<dbReference type="CDD" id="cd06257">
    <property type="entry name" value="DnaJ"/>
    <property type="match status" value="1"/>
</dbReference>
<dbReference type="InterPro" id="IPR018253">
    <property type="entry name" value="DnaJ_domain_CS"/>
</dbReference>
<dbReference type="PANTHER" id="PTHR44145:SF3">
    <property type="entry name" value="DNAJ HOMOLOG SUBFAMILY A MEMBER 3, MITOCHONDRIAL"/>
    <property type="match status" value="1"/>
</dbReference>
<dbReference type="OrthoDB" id="5699at2759"/>
<proteinExistence type="predicted"/>
<keyword evidence="1" id="KW-0143">Chaperone</keyword>
<dbReference type="PROSITE" id="PS00636">
    <property type="entry name" value="DNAJ_1"/>
    <property type="match status" value="1"/>
</dbReference>
<feature type="chain" id="PRO_5016147249" evidence="3">
    <location>
        <begin position="26"/>
        <end position="191"/>
    </location>
</feature>
<dbReference type="InterPro" id="IPR051938">
    <property type="entry name" value="Apopto_cytoskel_mod"/>
</dbReference>
<dbReference type="InterPro" id="IPR001623">
    <property type="entry name" value="DnaJ_domain"/>
</dbReference>
<feature type="compositionally biased region" description="Basic residues" evidence="2">
    <location>
        <begin position="153"/>
        <end position="168"/>
    </location>
</feature>
<evidence type="ECO:0000256" key="2">
    <source>
        <dbReference type="SAM" id="MobiDB-lite"/>
    </source>
</evidence>
<feature type="region of interest" description="Disordered" evidence="2">
    <location>
        <begin position="149"/>
        <end position="168"/>
    </location>
</feature>
<feature type="domain" description="J" evidence="4">
    <location>
        <begin position="28"/>
        <end position="93"/>
    </location>
</feature>
<dbReference type="PROSITE" id="PS50076">
    <property type="entry name" value="DNAJ_2"/>
    <property type="match status" value="1"/>
</dbReference>
<accession>A0A2V3J1I5</accession>
<keyword evidence="6" id="KW-1185">Reference proteome</keyword>
<evidence type="ECO:0000313" key="5">
    <source>
        <dbReference type="EMBL" id="PXF48281.1"/>
    </source>
</evidence>
<evidence type="ECO:0000313" key="6">
    <source>
        <dbReference type="Proteomes" id="UP000247409"/>
    </source>
</evidence>
<dbReference type="SUPFAM" id="SSF46565">
    <property type="entry name" value="Chaperone J-domain"/>
    <property type="match status" value="1"/>
</dbReference>
<reference evidence="5 6" key="1">
    <citation type="journal article" date="2018" name="Mol. Biol. Evol.">
        <title>Analysis of the draft genome of the red seaweed Gracilariopsis chorda provides insights into genome size evolution in Rhodophyta.</title>
        <authorList>
            <person name="Lee J."/>
            <person name="Yang E.C."/>
            <person name="Graf L."/>
            <person name="Yang J.H."/>
            <person name="Qiu H."/>
            <person name="Zel Zion U."/>
            <person name="Chan C.X."/>
            <person name="Stephens T.G."/>
            <person name="Weber A.P.M."/>
            <person name="Boo G.H."/>
            <person name="Boo S.M."/>
            <person name="Kim K.M."/>
            <person name="Shin Y."/>
            <person name="Jung M."/>
            <person name="Lee S.J."/>
            <person name="Yim H.S."/>
            <person name="Lee J.H."/>
            <person name="Bhattacharya D."/>
            <person name="Yoon H.S."/>
        </authorList>
    </citation>
    <scope>NUCLEOTIDE SEQUENCE [LARGE SCALE GENOMIC DNA]</scope>
    <source>
        <strain evidence="5 6">SKKU-2015</strain>
        <tissue evidence="5">Whole body</tissue>
    </source>
</reference>
<organism evidence="5 6">
    <name type="scientific">Gracilariopsis chorda</name>
    <dbReference type="NCBI Taxonomy" id="448386"/>
    <lineage>
        <taxon>Eukaryota</taxon>
        <taxon>Rhodophyta</taxon>
        <taxon>Florideophyceae</taxon>
        <taxon>Rhodymeniophycidae</taxon>
        <taxon>Gracilariales</taxon>
        <taxon>Gracilariaceae</taxon>
        <taxon>Gracilariopsis</taxon>
    </lineage>
</organism>
<sequence length="191" mass="21429">MARASFTRRLFLALLSLLLVSQAHAARDFYDLLGVPRDASTSIIKKSYRQLAKMYHPDKHPGNKKYEKKFKDISRAYEVLSNDEKRRQYDQFGEEGLQDGGPGGGAGGFRSHRFQGGATFNIDPRMFGDMFSGGDGGFGFGGGGFGGGGGFHSHSRHNRYQRRQPPPRRRVCFQSKICEDDRCFMKKECSS</sequence>
<dbReference type="InterPro" id="IPR036869">
    <property type="entry name" value="J_dom_sf"/>
</dbReference>
<dbReference type="PANTHER" id="PTHR44145">
    <property type="entry name" value="DNAJ HOMOLOG SUBFAMILY A MEMBER 3, MITOCHONDRIAL"/>
    <property type="match status" value="1"/>
</dbReference>
<dbReference type="STRING" id="448386.A0A2V3J1I5"/>